<dbReference type="PANTHER" id="PTHR19302">
    <property type="entry name" value="GAMMA TUBULIN COMPLEX PROTEIN"/>
    <property type="match status" value="1"/>
</dbReference>
<dbReference type="Pfam" id="PF17681">
    <property type="entry name" value="GCP_N_terminal"/>
    <property type="match status" value="1"/>
</dbReference>
<feature type="domain" description="Gamma tubulin complex component protein N-terminal" evidence="8">
    <location>
        <begin position="537"/>
        <end position="756"/>
    </location>
</feature>
<dbReference type="PANTHER" id="PTHR19302:SF27">
    <property type="entry name" value="GAMMA-TUBULIN COMPLEX COMPONENT 4"/>
    <property type="match status" value="1"/>
</dbReference>
<proteinExistence type="inferred from homology"/>
<keyword evidence="5" id="KW-0206">Cytoskeleton</keyword>
<dbReference type="Pfam" id="PF04130">
    <property type="entry name" value="GCP_C_terminal"/>
    <property type="match status" value="1"/>
</dbReference>
<accession>A0A7J6MHL3</accession>
<dbReference type="GO" id="GO:0007020">
    <property type="term" value="P:microtubule nucleation"/>
    <property type="evidence" value="ECO:0007669"/>
    <property type="project" value="InterPro"/>
</dbReference>
<keyword evidence="3" id="KW-0963">Cytoplasm</keyword>
<comment type="subcellular location">
    <subcellularLocation>
        <location evidence="1">Cytoplasm</location>
        <location evidence="1">Cytoskeleton</location>
        <location evidence="1">Microtubule organizing center</location>
    </subcellularLocation>
</comment>
<feature type="compositionally biased region" description="Polar residues" evidence="6">
    <location>
        <begin position="1104"/>
        <end position="1117"/>
    </location>
</feature>
<dbReference type="OrthoDB" id="444175at2759"/>
<protein>
    <submittedName>
        <fullName evidence="9">Gamma-tubulin complex component 4</fullName>
    </submittedName>
</protein>
<reference evidence="9 10" key="1">
    <citation type="submission" date="2020-04" db="EMBL/GenBank/DDBJ databases">
        <title>Perkinsus olseni comparative genomics.</title>
        <authorList>
            <person name="Bogema D.R."/>
        </authorList>
    </citation>
    <scope>NUCLEOTIDE SEQUENCE [LARGE SCALE GENOMIC DNA]</scope>
    <source>
        <strain evidence="9">ATCC PRA-179</strain>
    </source>
</reference>
<dbReference type="GO" id="GO:0000930">
    <property type="term" value="C:gamma-tubulin complex"/>
    <property type="evidence" value="ECO:0007669"/>
    <property type="project" value="TreeGrafter"/>
</dbReference>
<evidence type="ECO:0000256" key="4">
    <source>
        <dbReference type="ARBA" id="ARBA00022701"/>
    </source>
</evidence>
<feature type="domain" description="Gamma tubulin complex component C-terminal" evidence="7">
    <location>
        <begin position="978"/>
        <end position="1102"/>
    </location>
</feature>
<dbReference type="InterPro" id="IPR040457">
    <property type="entry name" value="GCP_C"/>
</dbReference>
<dbReference type="GO" id="GO:0051011">
    <property type="term" value="F:microtubule minus-end binding"/>
    <property type="evidence" value="ECO:0007669"/>
    <property type="project" value="TreeGrafter"/>
</dbReference>
<dbReference type="GO" id="GO:0051225">
    <property type="term" value="P:spindle assembly"/>
    <property type="evidence" value="ECO:0007669"/>
    <property type="project" value="TreeGrafter"/>
</dbReference>
<dbReference type="GO" id="GO:0051321">
    <property type="term" value="P:meiotic cell cycle"/>
    <property type="evidence" value="ECO:0007669"/>
    <property type="project" value="TreeGrafter"/>
</dbReference>
<dbReference type="GO" id="GO:0031122">
    <property type="term" value="P:cytoplasmic microtubule organization"/>
    <property type="evidence" value="ECO:0007669"/>
    <property type="project" value="TreeGrafter"/>
</dbReference>
<dbReference type="InterPro" id="IPR041470">
    <property type="entry name" value="GCP_N"/>
</dbReference>
<dbReference type="Gene3D" id="1.20.120.1900">
    <property type="entry name" value="Gamma-tubulin complex, C-terminal domain"/>
    <property type="match status" value="1"/>
</dbReference>
<organism evidence="9 10">
    <name type="scientific">Perkinsus olseni</name>
    <name type="common">Perkinsus atlanticus</name>
    <dbReference type="NCBI Taxonomy" id="32597"/>
    <lineage>
        <taxon>Eukaryota</taxon>
        <taxon>Sar</taxon>
        <taxon>Alveolata</taxon>
        <taxon>Perkinsozoa</taxon>
        <taxon>Perkinsea</taxon>
        <taxon>Perkinsida</taxon>
        <taxon>Perkinsidae</taxon>
        <taxon>Perkinsus</taxon>
    </lineage>
</organism>
<evidence type="ECO:0000256" key="6">
    <source>
        <dbReference type="SAM" id="MobiDB-lite"/>
    </source>
</evidence>
<evidence type="ECO:0000256" key="2">
    <source>
        <dbReference type="ARBA" id="ARBA00010337"/>
    </source>
</evidence>
<feature type="compositionally biased region" description="Gly residues" evidence="6">
    <location>
        <begin position="1124"/>
        <end position="1134"/>
    </location>
</feature>
<evidence type="ECO:0000259" key="7">
    <source>
        <dbReference type="Pfam" id="PF04130"/>
    </source>
</evidence>
<dbReference type="GO" id="GO:0043015">
    <property type="term" value="F:gamma-tubulin binding"/>
    <property type="evidence" value="ECO:0007669"/>
    <property type="project" value="InterPro"/>
</dbReference>
<dbReference type="InterPro" id="IPR042241">
    <property type="entry name" value="GCP_C_sf"/>
</dbReference>
<dbReference type="GO" id="GO:0005874">
    <property type="term" value="C:microtubule"/>
    <property type="evidence" value="ECO:0007669"/>
    <property type="project" value="UniProtKB-KW"/>
</dbReference>
<sequence length="1260" mass="136090">MQLEEPTKDPIVASSLASFCYVACYPPQGSLRQPLPLSLIYLTSLKLMRTYAPGLLAPGFTDDPLNVPFERLVRFHDPILWWHVTQGGTTSWTLGESRDFLPSLFAGPLSRQGHPEICQAIWSRLARDWDVVDAVFFALAWVLRHSEELRKIEDVRTRGGAVLSLGSTSEVDEIFEASASLKAFTPKSVLRALQHTICDGQDPSVKDWSPSVPCLLVGPDDALAASDGLNTGQLCVLVDVRAPRSRALQPSLRGSMEFDLESAGSAQIATFVNRAIATQRTYAGRELPGGKRGCVMLLLYNDGGSCPRDSALYTVISLLIEAGVPGVALLQGGYAAVAELRGDQPLPSQKEILLGQVSETLSTLQETANESLRLAGERLQGTRTQTATKIDEVRIRLGDVTTTAAANVKTQSDALAATANATFERLRGITADPNSWWGQASSGFKSVASRMQQAVVAQSPNGESEPLVDSRVPSEYAVEAPPSLSFDRAPNPPAFTPSSSGEGDFVVKPIKASGSQSGEPDNYPSFELAPLALSRLSDSQVLSIKPLLHVAGLYSKISASVEAVLTSIPEPQPEPYHYTLADTIDSVVLEPYRDRICEIEGALLQHDGLLPVTYLVAQLRDQTVLLNFFSSLLDDARSVRGCVLLDLLWSRYHILPDSSPIRAPLGFCLDALGELFFSMLSKWIAFGQVPMVADVFFIAPTSKDYSVVETESAGSTAVEIHHHLIPKGIISPSLADKILLCGSAVRVLGLCNIVDDTSTNAENLSRLRQLNVFFDCTETGGFKMTAPGCVRYIEASVERARALLNGWLRGAVSPTLLEHLSAVKGLYLLGDGGFWQTFLEECAELTVARRGNVSEHDLSAGPWQLALAEHFTETSHQGNLASLRLLPLGFAYASKPLFNRAVPTIDWELACKSSLCLVGTARLSGQGVAELLRLGSSGQCWATNRQLVARGRFSTEVEFIAPESSSTSSSTKEGSMRYAEMVKKVSLSTTDFDGIVRAHRAFLADILSKCFLESNARSRKIRLSIEKLSRACTKLAALGKQGIFDDALPNERLGKAIKSLEDKFVVGVRDLISLLDDMHLTSSERAHSLSQLLLRLDYNEVYTSPPHTSINKPSNADTIRAESGGDGGSSGAGGRRVHEVAAPAVSEGTTVSAVHPDNVELQHERSNHIQRGSGVLSSEDYGSRRRPGTETSHLEGYDSAAGLGVPGVPGGAQESVSMDPREIQEEASKVLSAYEKSKALLESIRRRKLLRAAEEGGATE</sequence>
<feature type="region of interest" description="Disordered" evidence="6">
    <location>
        <begin position="481"/>
        <end position="503"/>
    </location>
</feature>
<dbReference type="GO" id="GO:0000922">
    <property type="term" value="C:spindle pole"/>
    <property type="evidence" value="ECO:0007669"/>
    <property type="project" value="InterPro"/>
</dbReference>
<dbReference type="AlphaFoldDB" id="A0A7J6MHL3"/>
<evidence type="ECO:0000256" key="5">
    <source>
        <dbReference type="ARBA" id="ARBA00023212"/>
    </source>
</evidence>
<comment type="caution">
    <text evidence="9">The sequence shown here is derived from an EMBL/GenBank/DDBJ whole genome shotgun (WGS) entry which is preliminary data.</text>
</comment>
<dbReference type="EMBL" id="JABAHT010000004">
    <property type="protein sequence ID" value="KAF4670985.1"/>
    <property type="molecule type" value="Genomic_DNA"/>
</dbReference>
<dbReference type="Proteomes" id="UP000570595">
    <property type="component" value="Unassembled WGS sequence"/>
</dbReference>
<gene>
    <name evidence="9" type="primary">TUBGCP4</name>
    <name evidence="9" type="ORF">FOZ61_006803</name>
</gene>
<evidence type="ECO:0000313" key="10">
    <source>
        <dbReference type="Proteomes" id="UP000570595"/>
    </source>
</evidence>
<dbReference type="InterPro" id="IPR007259">
    <property type="entry name" value="GCP"/>
</dbReference>
<comment type="similarity">
    <text evidence="2">Belongs to the TUBGCP family.</text>
</comment>
<evidence type="ECO:0000313" key="9">
    <source>
        <dbReference type="EMBL" id="KAF4670985.1"/>
    </source>
</evidence>
<evidence type="ECO:0000259" key="8">
    <source>
        <dbReference type="Pfam" id="PF17681"/>
    </source>
</evidence>
<dbReference type="GO" id="GO:0000278">
    <property type="term" value="P:mitotic cell cycle"/>
    <property type="evidence" value="ECO:0007669"/>
    <property type="project" value="TreeGrafter"/>
</dbReference>
<feature type="region of interest" description="Disordered" evidence="6">
    <location>
        <begin position="1163"/>
        <end position="1222"/>
    </location>
</feature>
<evidence type="ECO:0000256" key="1">
    <source>
        <dbReference type="ARBA" id="ARBA00004267"/>
    </source>
</evidence>
<keyword evidence="4" id="KW-0493">Microtubule</keyword>
<name>A0A7J6MHL3_PEROL</name>
<feature type="region of interest" description="Disordered" evidence="6">
    <location>
        <begin position="1104"/>
        <end position="1135"/>
    </location>
</feature>
<evidence type="ECO:0000256" key="3">
    <source>
        <dbReference type="ARBA" id="ARBA00022490"/>
    </source>
</evidence>